<evidence type="ECO:0000259" key="2">
    <source>
        <dbReference type="Pfam" id="PF19580"/>
    </source>
</evidence>
<feature type="chain" id="PRO_5003707265" evidence="1">
    <location>
        <begin position="22"/>
        <end position="341"/>
    </location>
</feature>
<dbReference type="Gene3D" id="3.60.10.10">
    <property type="entry name" value="Endonuclease/exonuclease/phosphatase"/>
    <property type="match status" value="1"/>
</dbReference>
<evidence type="ECO:0000313" key="3">
    <source>
        <dbReference type="EMBL" id="AFN75803.1"/>
    </source>
</evidence>
<keyword evidence="3" id="KW-0378">Hydrolase</keyword>
<dbReference type="GO" id="GO:0004527">
    <property type="term" value="F:exonuclease activity"/>
    <property type="evidence" value="ECO:0007669"/>
    <property type="project" value="UniProtKB-KW"/>
</dbReference>
<dbReference type="InterPro" id="IPR005135">
    <property type="entry name" value="Endo/exonuclease/phosphatase"/>
</dbReference>
<name>I7A3K8_MELRP</name>
<feature type="domain" description="Endonuclease/exonuclease/phosphatase" evidence="2">
    <location>
        <begin position="32"/>
        <end position="332"/>
    </location>
</feature>
<dbReference type="SUPFAM" id="SSF56219">
    <property type="entry name" value="DNase I-like"/>
    <property type="match status" value="1"/>
</dbReference>
<dbReference type="Pfam" id="PF19580">
    <property type="entry name" value="Exo_endo_phos_3"/>
    <property type="match status" value="1"/>
</dbReference>
<dbReference type="OrthoDB" id="9802724at2"/>
<dbReference type="GO" id="GO:0004519">
    <property type="term" value="F:endonuclease activity"/>
    <property type="evidence" value="ECO:0007669"/>
    <property type="project" value="UniProtKB-KW"/>
</dbReference>
<feature type="signal peptide" evidence="1">
    <location>
        <begin position="1"/>
        <end position="21"/>
    </location>
</feature>
<dbReference type="Proteomes" id="UP000009011">
    <property type="component" value="Chromosome"/>
</dbReference>
<dbReference type="KEGG" id="mro:MROS_2573"/>
<reference evidence="3 4" key="1">
    <citation type="journal article" date="2013" name="PLoS ONE">
        <title>Genomic analysis of Melioribacter roseus, facultatively anaerobic organotrophic bacterium representing a novel deep lineage within Bacteriodetes/Chlorobi group.</title>
        <authorList>
            <person name="Kadnikov V.V."/>
            <person name="Mardanov A.V."/>
            <person name="Podosokorskaya O.A."/>
            <person name="Gavrilov S.N."/>
            <person name="Kublanov I.V."/>
            <person name="Beletsky A.V."/>
            <person name="Bonch-Osmolovskaya E.A."/>
            <person name="Ravin N.V."/>
        </authorList>
    </citation>
    <scope>NUCLEOTIDE SEQUENCE [LARGE SCALE GENOMIC DNA]</scope>
    <source>
        <strain evidence="4">JCM 17771 / P3M-2</strain>
    </source>
</reference>
<dbReference type="InterPro" id="IPR036691">
    <property type="entry name" value="Endo/exonu/phosph_ase_sf"/>
</dbReference>
<dbReference type="EMBL" id="CP003557">
    <property type="protein sequence ID" value="AFN75803.1"/>
    <property type="molecule type" value="Genomic_DNA"/>
</dbReference>
<dbReference type="HOGENOM" id="CLU_058239_1_0_10"/>
<gene>
    <name evidence="3" type="ordered locus">MROS_2573</name>
</gene>
<dbReference type="PANTHER" id="PTHR42834">
    <property type="entry name" value="ENDONUCLEASE/EXONUCLEASE/PHOSPHATASE FAMILY PROTEIN (AFU_ORTHOLOGUE AFUA_3G09210)"/>
    <property type="match status" value="1"/>
</dbReference>
<proteinExistence type="predicted"/>
<dbReference type="eggNOG" id="COG2374">
    <property type="taxonomic scope" value="Bacteria"/>
</dbReference>
<organism evidence="3 4">
    <name type="scientific">Melioribacter roseus (strain DSM 23840 / JCM 17771 / VKM B-2668 / P3M-2)</name>
    <dbReference type="NCBI Taxonomy" id="1191523"/>
    <lineage>
        <taxon>Bacteria</taxon>
        <taxon>Pseudomonadati</taxon>
        <taxon>Ignavibacteriota</taxon>
        <taxon>Ignavibacteria</taxon>
        <taxon>Ignavibacteriales</taxon>
        <taxon>Melioribacteraceae</taxon>
        <taxon>Melioribacter</taxon>
    </lineage>
</organism>
<dbReference type="RefSeq" id="WP_014857233.1">
    <property type="nucleotide sequence ID" value="NC_018178.1"/>
</dbReference>
<keyword evidence="3" id="KW-0269">Exonuclease</keyword>
<dbReference type="PANTHER" id="PTHR42834:SF1">
    <property type="entry name" value="ENDONUCLEASE_EXONUCLEASE_PHOSPHATASE FAMILY PROTEIN (AFU_ORTHOLOGUE AFUA_3G09210)"/>
    <property type="match status" value="1"/>
</dbReference>
<evidence type="ECO:0000256" key="1">
    <source>
        <dbReference type="SAM" id="SignalP"/>
    </source>
</evidence>
<keyword evidence="3" id="KW-0255">Endonuclease</keyword>
<evidence type="ECO:0000313" key="4">
    <source>
        <dbReference type="Proteomes" id="UP000009011"/>
    </source>
</evidence>
<keyword evidence="4" id="KW-1185">Reference proteome</keyword>
<keyword evidence="1" id="KW-0732">Signal</keyword>
<keyword evidence="3" id="KW-0540">Nuclease</keyword>
<accession>I7A3K8</accession>
<dbReference type="STRING" id="1191523.MROS_2573"/>
<protein>
    <submittedName>
        <fullName evidence="3">Endonuclease/exonuclease/phosphatase family</fullName>
    </submittedName>
</protein>
<sequence length="341" mass="39104">MKYKSIIFLFLLMLPAPTIFGSSETGGDTIYVASWNVENLFDTEDNPLKNDDEFTPEGSKKWTYEKLEQKLDNLERVINYMNDGCGPDILCLQEVENIWMAKRLIYRLTYRDYVVAYRESPDERGIDVTVIYDRNIFSVVNVDTFSVNLPDGDKTRYIMLLELKHRKSGDVLYLLGNHWPSRSGGREKSEPNRLAAAARLRTVIDSLANLNANANIIALGDFNDEPDNQSIVNVLRASKEIEEPGDLLNLSYERFEKGEGTYNFRKDWNMIDQIIVSGALVDGRGLDYVKNSFEIVRPEYMIQKEGDYKGAPLRTFVGNRYFGGFSDHFPVAAKFYLKQSE</sequence>
<dbReference type="AlphaFoldDB" id="I7A3K8"/>